<dbReference type="GO" id="GO:0006310">
    <property type="term" value="P:DNA recombination"/>
    <property type="evidence" value="ECO:0007669"/>
    <property type="project" value="InterPro"/>
</dbReference>
<keyword evidence="6" id="KW-0269">Exonuclease</keyword>
<comment type="caution">
    <text evidence="13">The sequence shown here is derived from an EMBL/GenBank/DDBJ whole genome shotgun (WGS) entry which is preliminary data.</text>
</comment>
<dbReference type="SUPFAM" id="SSF52540">
    <property type="entry name" value="P-loop containing nucleoside triphosphate hydrolases"/>
    <property type="match status" value="2"/>
</dbReference>
<sequence length="700" mass="77777">MNFFEPDERFSPSSYQVCTFFCHRLFFLCMLTLLAKSVFINRQSAEHQHERSMYKILMHKQLQQACNLGELRLLDLHLGLFLEKQAVDRDGQTSKNTESAGGRSEYPALLLAATLASAAVGNGHVCYPLGEAPEQPSLAEMVAKNFPCSKKWREELLTTSVVGQPGEVSPLILDAKNRLYLHRFSCYEEFIATALRRRAATRLDLDPQVASELLARLFPRTEKNSAIDCQNYQQLAAALALLKPLVIISGGPGTGKTHTVARILAAIQALHARQQDEQRGQRKKLLKIALAAPTGKAAARLEESIRKAKLSLPEDLRHDIPEQAQTLHRLLGSRPGAAAFRFNRDNKLYLDLLVLDEASMIDVEMMVAILDALPEKTRIILLGDRNQLASVEAGSLFADLCGNDESRWSPQLCAELEQLTGSSNLLSSSSGETAAKESGKASDPVLADSLVLLRTSYRFQDNSGIGCLAAAVKSGSVEQMNRTLADNFADVEMVQYTGAKREQWLEGRIKKGFQPMLTASSPEQAFAAMEAFRFLCALRRGPDGVQGINILVTQVLRRAGLISPQNTEWYQGRPIIILRNQYEMQLFNGDTGILWQDNKGRLRAWFRRADNTLSSISPARLPEHETAYAITIHKAQGSEFDEVLLLLPDEESRVLSKELLYTGITRARNRLILCASSEIRATTVSRKTQRFSGLAEKLHG</sequence>
<keyword evidence="7" id="KW-0067">ATP-binding</keyword>
<evidence type="ECO:0000313" key="13">
    <source>
        <dbReference type="EMBL" id="RWX44443.1"/>
    </source>
</evidence>
<dbReference type="Gene3D" id="3.40.50.300">
    <property type="entry name" value="P-loop containing nucleotide triphosphate hydrolases"/>
    <property type="match status" value="3"/>
</dbReference>
<evidence type="ECO:0000256" key="7">
    <source>
        <dbReference type="ARBA" id="ARBA00022840"/>
    </source>
</evidence>
<dbReference type="Pfam" id="PF13245">
    <property type="entry name" value="AAA_19"/>
    <property type="match status" value="1"/>
</dbReference>
<dbReference type="InterPro" id="IPR027785">
    <property type="entry name" value="UvrD-like_helicase_C"/>
</dbReference>
<dbReference type="InterPro" id="IPR027417">
    <property type="entry name" value="P-loop_NTPase"/>
</dbReference>
<evidence type="ECO:0000259" key="11">
    <source>
        <dbReference type="Pfam" id="PF13538"/>
    </source>
</evidence>
<keyword evidence="5 13" id="KW-0347">Helicase</keyword>
<dbReference type="Proteomes" id="UP000287853">
    <property type="component" value="Unassembled WGS sequence"/>
</dbReference>
<dbReference type="NCBIfam" id="TIGR01447">
    <property type="entry name" value="recD"/>
    <property type="match status" value="1"/>
</dbReference>
<evidence type="ECO:0000256" key="5">
    <source>
        <dbReference type="ARBA" id="ARBA00022806"/>
    </source>
</evidence>
<dbReference type="PANTHER" id="PTHR43788">
    <property type="entry name" value="DNA2/NAM7 HELICASE FAMILY MEMBER"/>
    <property type="match status" value="1"/>
</dbReference>
<evidence type="ECO:0000256" key="3">
    <source>
        <dbReference type="ARBA" id="ARBA00022763"/>
    </source>
</evidence>
<dbReference type="PANTHER" id="PTHR43788:SF6">
    <property type="entry name" value="DNA HELICASE B"/>
    <property type="match status" value="1"/>
</dbReference>
<dbReference type="AlphaFoldDB" id="A0A444IUE9"/>
<name>A0A444IUE9_9BACT</name>
<evidence type="ECO:0000256" key="9">
    <source>
        <dbReference type="ARBA" id="ARBA00023204"/>
    </source>
</evidence>
<organism evidence="13 14">
    <name type="scientific">Candidatus Electrothrix aarhusensis</name>
    <dbReference type="NCBI Taxonomy" id="1859131"/>
    <lineage>
        <taxon>Bacteria</taxon>
        <taxon>Pseudomonadati</taxon>
        <taxon>Thermodesulfobacteriota</taxon>
        <taxon>Desulfobulbia</taxon>
        <taxon>Desulfobulbales</taxon>
        <taxon>Desulfobulbaceae</taxon>
        <taxon>Candidatus Electrothrix</taxon>
    </lineage>
</organism>
<dbReference type="Pfam" id="PF13538">
    <property type="entry name" value="UvrD_C_2"/>
    <property type="match status" value="1"/>
</dbReference>
<dbReference type="GO" id="GO:0003677">
    <property type="term" value="F:DNA binding"/>
    <property type="evidence" value="ECO:0007669"/>
    <property type="project" value="UniProtKB-KW"/>
</dbReference>
<keyword evidence="8" id="KW-0238">DNA-binding</keyword>
<dbReference type="HAMAP" id="MF_01487">
    <property type="entry name" value="RecD"/>
    <property type="match status" value="1"/>
</dbReference>
<dbReference type="GO" id="GO:0006302">
    <property type="term" value="P:double-strand break repair"/>
    <property type="evidence" value="ECO:0007669"/>
    <property type="project" value="InterPro"/>
</dbReference>
<dbReference type="CDD" id="cd17933">
    <property type="entry name" value="DEXSc_RecD-like"/>
    <property type="match status" value="1"/>
</dbReference>
<evidence type="ECO:0000256" key="6">
    <source>
        <dbReference type="ARBA" id="ARBA00022839"/>
    </source>
</evidence>
<dbReference type="EMBL" id="MTKO01000094">
    <property type="protein sequence ID" value="RWX44443.1"/>
    <property type="molecule type" value="Genomic_DNA"/>
</dbReference>
<feature type="domain" description="RecBCD enzyme subunit RecD N-terminal" evidence="12">
    <location>
        <begin position="69"/>
        <end position="180"/>
    </location>
</feature>
<keyword evidence="3" id="KW-0227">DNA damage</keyword>
<evidence type="ECO:0000256" key="10">
    <source>
        <dbReference type="ARBA" id="ARBA00023235"/>
    </source>
</evidence>
<dbReference type="GO" id="GO:0005524">
    <property type="term" value="F:ATP binding"/>
    <property type="evidence" value="ECO:0007669"/>
    <property type="project" value="UniProtKB-KW"/>
</dbReference>
<keyword evidence="1" id="KW-0540">Nuclease</keyword>
<gene>
    <name evidence="13" type="ORF">H206_01719</name>
</gene>
<dbReference type="InterPro" id="IPR006344">
    <property type="entry name" value="RecD"/>
</dbReference>
<dbReference type="InterPro" id="IPR049550">
    <property type="entry name" value="RecD_N"/>
</dbReference>
<keyword evidence="10" id="KW-0413">Isomerase</keyword>
<keyword evidence="4 13" id="KW-0378">Hydrolase</keyword>
<evidence type="ECO:0000259" key="12">
    <source>
        <dbReference type="Pfam" id="PF21185"/>
    </source>
</evidence>
<dbReference type="GO" id="GO:0017116">
    <property type="term" value="F:single-stranded DNA helicase activity"/>
    <property type="evidence" value="ECO:0007669"/>
    <property type="project" value="TreeGrafter"/>
</dbReference>
<proteinExistence type="inferred from homology"/>
<feature type="domain" description="UvrD-like helicase C-terminal" evidence="11">
    <location>
        <begin position="627"/>
        <end position="673"/>
    </location>
</feature>
<accession>A0A444IUE9</accession>
<dbReference type="Pfam" id="PF21185">
    <property type="entry name" value="RecD_N"/>
    <property type="match status" value="1"/>
</dbReference>
<dbReference type="Gene3D" id="1.10.10.1020">
    <property type="entry name" value="RecBCD complex, subunit RecD, N-terminal domain"/>
    <property type="match status" value="1"/>
</dbReference>
<protein>
    <submittedName>
        <fullName evidence="13">DNA helicase/exodeoxyribonuclease V, alpha subunit</fullName>
        <ecNumber evidence="13">3.1.11.5</ecNumber>
    </submittedName>
</protein>
<dbReference type="GO" id="GO:0008854">
    <property type="term" value="F:exodeoxyribonuclease V activity"/>
    <property type="evidence" value="ECO:0007669"/>
    <property type="project" value="UniProtKB-EC"/>
</dbReference>
<evidence type="ECO:0000256" key="2">
    <source>
        <dbReference type="ARBA" id="ARBA00022741"/>
    </source>
</evidence>
<dbReference type="GO" id="GO:0009338">
    <property type="term" value="C:exodeoxyribonuclease V complex"/>
    <property type="evidence" value="ECO:0007669"/>
    <property type="project" value="InterPro"/>
</dbReference>
<keyword evidence="14" id="KW-1185">Reference proteome</keyword>
<reference evidence="13 14" key="1">
    <citation type="submission" date="2017-01" db="EMBL/GenBank/DDBJ databases">
        <title>The cable genome- insights into the physiology and evolution of filamentous bacteria capable of sulfide oxidation via long distance electron transfer.</title>
        <authorList>
            <person name="Schreiber L."/>
            <person name="Bjerg J.T."/>
            <person name="Boggild A."/>
            <person name="Van De Vossenberg J."/>
            <person name="Meysman F."/>
            <person name="Nielsen L.P."/>
            <person name="Schramm A."/>
            <person name="Kjeldsen K.U."/>
        </authorList>
    </citation>
    <scope>NUCLEOTIDE SEQUENCE [LARGE SCALE GENOMIC DNA]</scope>
    <source>
        <strain evidence="13">MCF</strain>
    </source>
</reference>
<dbReference type="InterPro" id="IPR050534">
    <property type="entry name" value="Coronavir_polyprotein_1ab"/>
</dbReference>
<evidence type="ECO:0000256" key="4">
    <source>
        <dbReference type="ARBA" id="ARBA00022801"/>
    </source>
</evidence>
<dbReference type="InterPro" id="IPR041851">
    <property type="entry name" value="RecD_N_sf"/>
</dbReference>
<keyword evidence="2" id="KW-0547">Nucleotide-binding</keyword>
<dbReference type="EC" id="3.1.11.5" evidence="13"/>
<evidence type="ECO:0000313" key="14">
    <source>
        <dbReference type="Proteomes" id="UP000287853"/>
    </source>
</evidence>
<keyword evidence="9" id="KW-0234">DNA repair</keyword>
<evidence type="ECO:0000256" key="8">
    <source>
        <dbReference type="ARBA" id="ARBA00023125"/>
    </source>
</evidence>
<evidence type="ECO:0000256" key="1">
    <source>
        <dbReference type="ARBA" id="ARBA00022722"/>
    </source>
</evidence>
<dbReference type="CDD" id="cd18809">
    <property type="entry name" value="SF1_C_RecD"/>
    <property type="match status" value="1"/>
</dbReference>